<evidence type="ECO:0000313" key="3">
    <source>
        <dbReference type="Proteomes" id="UP001609376"/>
    </source>
</evidence>
<gene>
    <name evidence="2" type="ORF">ACHFJ0_08260</name>
</gene>
<dbReference type="Gene3D" id="3.90.25.10">
    <property type="entry name" value="UDP-galactose 4-epimerase, domain 1"/>
    <property type="match status" value="1"/>
</dbReference>
<dbReference type="SUPFAM" id="SSF51735">
    <property type="entry name" value="NAD(P)-binding Rossmann-fold domains"/>
    <property type="match status" value="1"/>
</dbReference>
<name>A0ABW7LIS1_9RHOB</name>
<evidence type="ECO:0000259" key="1">
    <source>
        <dbReference type="Pfam" id="PF01370"/>
    </source>
</evidence>
<dbReference type="Pfam" id="PF01370">
    <property type="entry name" value="Epimerase"/>
    <property type="match status" value="1"/>
</dbReference>
<dbReference type="EMBL" id="JBIMPR010000005">
    <property type="protein sequence ID" value="MFH5774234.1"/>
    <property type="molecule type" value="Genomic_DNA"/>
</dbReference>
<reference evidence="2 3" key="1">
    <citation type="submission" date="2024-10" db="EMBL/GenBank/DDBJ databases">
        <title>Paracoccus drimophilus sp. nov., a novel bacterium from corn roots in Hunan.</title>
        <authorList>
            <person name="Li X."/>
        </authorList>
    </citation>
    <scope>NUCLEOTIDE SEQUENCE [LARGE SCALE GENOMIC DNA]</scope>
    <source>
        <strain evidence="2 3">NGMCC 1.201697</strain>
    </source>
</reference>
<comment type="caution">
    <text evidence="2">The sequence shown here is derived from an EMBL/GenBank/DDBJ whole genome shotgun (WGS) entry which is preliminary data.</text>
</comment>
<accession>A0ABW7LIS1</accession>
<evidence type="ECO:0000313" key="2">
    <source>
        <dbReference type="EMBL" id="MFH5774234.1"/>
    </source>
</evidence>
<dbReference type="InterPro" id="IPR036291">
    <property type="entry name" value="NAD(P)-bd_dom_sf"/>
</dbReference>
<proteinExistence type="predicted"/>
<dbReference type="Proteomes" id="UP001609376">
    <property type="component" value="Unassembled WGS sequence"/>
</dbReference>
<dbReference type="InterPro" id="IPR050177">
    <property type="entry name" value="Lipid_A_modif_metabolic_enz"/>
</dbReference>
<dbReference type="InterPro" id="IPR001509">
    <property type="entry name" value="Epimerase_deHydtase"/>
</dbReference>
<keyword evidence="3" id="KW-1185">Reference proteome</keyword>
<dbReference type="PANTHER" id="PTHR43245:SF13">
    <property type="entry name" value="UDP-D-APIOSE_UDP-D-XYLOSE SYNTHASE 2"/>
    <property type="match status" value="1"/>
</dbReference>
<sequence>MSGSVGQVLVTGGGGFIGTALTRLLLSQGIKVRNLDFVPNDFTAPGLRHFQGSFLDHGLTREAMAGVDCLFHLAATTFTREANQNPARDAQENILGTLQLLDYACEAGVKRVVFCSSGGTVYGPTDLDLIPETAPTNPISAYGISKLACEKYMRLYDASSASGVGNGALSTVTLRVANPYGAGQNISKAQGALTTFCHRAVRNEPIEIWGDGTVERDYIDVRDVATALLAAARAVKVSGTEINIGSGRGASLNELVSGITAQLGHAPTVTYRAARSFDVPRNILDIAKAKRALDWEPVIGLRAGIANLLADMQSRPEA</sequence>
<dbReference type="RefSeq" id="WP_395133201.1">
    <property type="nucleotide sequence ID" value="NZ_JBIMPR010000005.1"/>
</dbReference>
<dbReference type="PANTHER" id="PTHR43245">
    <property type="entry name" value="BIFUNCTIONAL POLYMYXIN RESISTANCE PROTEIN ARNA"/>
    <property type="match status" value="1"/>
</dbReference>
<protein>
    <submittedName>
        <fullName evidence="2">NAD-dependent epimerase/dehydratase family protein</fullName>
    </submittedName>
</protein>
<organism evidence="2 3">
    <name type="scientific">Paracoccus broussonetiae subsp. drimophilus</name>
    <dbReference type="NCBI Taxonomy" id="3373869"/>
    <lineage>
        <taxon>Bacteria</taxon>
        <taxon>Pseudomonadati</taxon>
        <taxon>Pseudomonadota</taxon>
        <taxon>Alphaproteobacteria</taxon>
        <taxon>Rhodobacterales</taxon>
        <taxon>Paracoccaceae</taxon>
        <taxon>Paracoccus</taxon>
        <taxon>Paracoccus broussonetiae</taxon>
    </lineage>
</organism>
<dbReference type="Gene3D" id="3.40.50.720">
    <property type="entry name" value="NAD(P)-binding Rossmann-like Domain"/>
    <property type="match status" value="1"/>
</dbReference>
<feature type="domain" description="NAD-dependent epimerase/dehydratase" evidence="1">
    <location>
        <begin position="8"/>
        <end position="245"/>
    </location>
</feature>